<dbReference type="Pfam" id="PF00126">
    <property type="entry name" value="HTH_1"/>
    <property type="match status" value="1"/>
</dbReference>
<evidence type="ECO:0000256" key="2">
    <source>
        <dbReference type="ARBA" id="ARBA00023015"/>
    </source>
</evidence>
<dbReference type="InterPro" id="IPR000847">
    <property type="entry name" value="LysR_HTH_N"/>
</dbReference>
<evidence type="ECO:0000313" key="7">
    <source>
        <dbReference type="Proteomes" id="UP001205843"/>
    </source>
</evidence>
<sequence length="301" mass="33023">MTSDTRISLDQWRAFVAVVDAGSFAAAAEQLHRTQSTVSHAVNKLQRTLGVEAFVLEGRRAVLTPVGRNLYKRAAGLLEEAARVERAAADLARGWEAGIRMAVEIIFPTWLLLRCLAQFAERRPETPIELYESVLGGTSELLLEGRVDLAIASRVPTGFLGDPLTRVRFLAAAAPSHPLHGLGRPVTRVDLRRHRHLLVRDSSSRRQPGLAREDTESRWTVSHKATSIRAACMGLGFAWYAEGMIREELESGLLKPLPLEHGAEQYAELYLVYADPESAGPGLRHLAGLLQEAVRDGAPSS</sequence>
<dbReference type="Gene3D" id="3.40.190.290">
    <property type="match status" value="1"/>
</dbReference>
<dbReference type="RefSeq" id="WP_253478446.1">
    <property type="nucleotide sequence ID" value="NZ_JALJXV010000005.1"/>
</dbReference>
<proteinExistence type="inferred from homology"/>
<dbReference type="PANTHER" id="PTHR30126:SF88">
    <property type="entry name" value="TRANSCRIPTIONAL REGULATOR-RELATED"/>
    <property type="match status" value="1"/>
</dbReference>
<dbReference type="GO" id="GO:0003700">
    <property type="term" value="F:DNA-binding transcription factor activity"/>
    <property type="evidence" value="ECO:0007669"/>
    <property type="project" value="InterPro"/>
</dbReference>
<keyword evidence="2" id="KW-0805">Transcription regulation</keyword>
<keyword evidence="3 6" id="KW-0238">DNA-binding</keyword>
<evidence type="ECO:0000256" key="1">
    <source>
        <dbReference type="ARBA" id="ARBA00009437"/>
    </source>
</evidence>
<dbReference type="Gene3D" id="1.10.10.10">
    <property type="entry name" value="Winged helix-like DNA-binding domain superfamily/Winged helix DNA-binding domain"/>
    <property type="match status" value="1"/>
</dbReference>
<organism evidence="6 7">
    <name type="scientific">Natronocella acetinitrilica</name>
    <dbReference type="NCBI Taxonomy" id="414046"/>
    <lineage>
        <taxon>Bacteria</taxon>
        <taxon>Pseudomonadati</taxon>
        <taxon>Pseudomonadota</taxon>
        <taxon>Gammaproteobacteria</taxon>
        <taxon>Chromatiales</taxon>
        <taxon>Ectothiorhodospiraceae</taxon>
        <taxon>Natronocella</taxon>
    </lineage>
</organism>
<dbReference type="PROSITE" id="PS50931">
    <property type="entry name" value="HTH_LYSR"/>
    <property type="match status" value="1"/>
</dbReference>
<dbReference type="InterPro" id="IPR036390">
    <property type="entry name" value="WH_DNA-bd_sf"/>
</dbReference>
<dbReference type="PRINTS" id="PR00039">
    <property type="entry name" value="HTHLYSR"/>
</dbReference>
<dbReference type="PANTHER" id="PTHR30126">
    <property type="entry name" value="HTH-TYPE TRANSCRIPTIONAL REGULATOR"/>
    <property type="match status" value="1"/>
</dbReference>
<dbReference type="EMBL" id="JALJXV010000005">
    <property type="protein sequence ID" value="MCP1675265.1"/>
    <property type="molecule type" value="Genomic_DNA"/>
</dbReference>
<dbReference type="GO" id="GO:0000976">
    <property type="term" value="F:transcription cis-regulatory region binding"/>
    <property type="evidence" value="ECO:0007669"/>
    <property type="project" value="TreeGrafter"/>
</dbReference>
<dbReference type="SUPFAM" id="SSF46785">
    <property type="entry name" value="Winged helix' DNA-binding domain"/>
    <property type="match status" value="1"/>
</dbReference>
<dbReference type="InterPro" id="IPR005119">
    <property type="entry name" value="LysR_subst-bd"/>
</dbReference>
<dbReference type="Proteomes" id="UP001205843">
    <property type="component" value="Unassembled WGS sequence"/>
</dbReference>
<keyword evidence="7" id="KW-1185">Reference proteome</keyword>
<name>A0AAE3G3S9_9GAMM</name>
<dbReference type="AlphaFoldDB" id="A0AAE3G3S9"/>
<gene>
    <name evidence="6" type="ORF">J2T57_002413</name>
</gene>
<comment type="similarity">
    <text evidence="1">Belongs to the LysR transcriptional regulatory family.</text>
</comment>
<reference evidence="6" key="1">
    <citation type="submission" date="2022-03" db="EMBL/GenBank/DDBJ databases">
        <title>Genomic Encyclopedia of Type Strains, Phase III (KMG-III): the genomes of soil and plant-associated and newly described type strains.</title>
        <authorList>
            <person name="Whitman W."/>
        </authorList>
    </citation>
    <scope>NUCLEOTIDE SEQUENCE</scope>
    <source>
        <strain evidence="6">ANL 6-2</strain>
    </source>
</reference>
<feature type="domain" description="HTH lysR-type" evidence="5">
    <location>
        <begin position="7"/>
        <end position="64"/>
    </location>
</feature>
<dbReference type="SUPFAM" id="SSF53850">
    <property type="entry name" value="Periplasmic binding protein-like II"/>
    <property type="match status" value="1"/>
</dbReference>
<evidence type="ECO:0000313" key="6">
    <source>
        <dbReference type="EMBL" id="MCP1675265.1"/>
    </source>
</evidence>
<evidence type="ECO:0000259" key="5">
    <source>
        <dbReference type="PROSITE" id="PS50931"/>
    </source>
</evidence>
<keyword evidence="4" id="KW-0804">Transcription</keyword>
<evidence type="ECO:0000256" key="3">
    <source>
        <dbReference type="ARBA" id="ARBA00023125"/>
    </source>
</evidence>
<dbReference type="Pfam" id="PF03466">
    <property type="entry name" value="LysR_substrate"/>
    <property type="match status" value="1"/>
</dbReference>
<comment type="caution">
    <text evidence="6">The sequence shown here is derived from an EMBL/GenBank/DDBJ whole genome shotgun (WGS) entry which is preliminary data.</text>
</comment>
<protein>
    <submittedName>
        <fullName evidence="6">DNA-binding transcriptional LysR family regulator</fullName>
    </submittedName>
</protein>
<accession>A0AAE3G3S9</accession>
<evidence type="ECO:0000256" key="4">
    <source>
        <dbReference type="ARBA" id="ARBA00023163"/>
    </source>
</evidence>
<dbReference type="InterPro" id="IPR036388">
    <property type="entry name" value="WH-like_DNA-bd_sf"/>
</dbReference>